<evidence type="ECO:0000256" key="7">
    <source>
        <dbReference type="SAM" id="SignalP"/>
    </source>
</evidence>
<dbReference type="PROSITE" id="PS51328">
    <property type="entry name" value="L_LECTIN_LIKE"/>
    <property type="match status" value="1"/>
</dbReference>
<proteinExistence type="predicted"/>
<accession>A0ABN7SUK7</accession>
<reference evidence="9 10" key="1">
    <citation type="submission" date="2021-04" db="EMBL/GenBank/DDBJ databases">
        <authorList>
            <person name="Bliznina A."/>
        </authorList>
    </citation>
    <scope>NUCLEOTIDE SEQUENCE [LARGE SCALE GENOMIC DNA]</scope>
</reference>
<evidence type="ECO:0000256" key="2">
    <source>
        <dbReference type="ARBA" id="ARBA00022692"/>
    </source>
</evidence>
<feature type="domain" description="L-type lectin-like" evidence="8">
    <location>
        <begin position="26"/>
        <end position="245"/>
    </location>
</feature>
<name>A0ABN7SUK7_OIKDI</name>
<keyword evidence="4 6" id="KW-1133">Transmembrane helix</keyword>
<dbReference type="Proteomes" id="UP001158576">
    <property type="component" value="Chromosome 1"/>
</dbReference>
<dbReference type="Pfam" id="PF03388">
    <property type="entry name" value="Lectin_leg-like"/>
    <property type="match status" value="1"/>
</dbReference>
<protein>
    <submittedName>
        <fullName evidence="9">Oidioi.mRNA.OKI2018_I69.chr1.g1881.t1.cds</fullName>
    </submittedName>
</protein>
<dbReference type="PANTHER" id="PTHR12223">
    <property type="entry name" value="VESICULAR MANNOSE-BINDING LECTIN"/>
    <property type="match status" value="1"/>
</dbReference>
<sequence>MKIAGCLLSLFGLALAEQAYWDDNPGFLKRSHSLIPPHSGNLPLWELKGDTMATSEYIRLTPDQQSKTGGLWSRVPITFPWWELQLAYKIHGQGKSIAADGLGMFIIKERGQFGSALGGPSTFTGFAALMDSYKNGGQTGNFPQISGFVNDGSWSFNHDNDGADQNIGKCLSGHRNKKDNSLLRVRYIDDKLTVKVDPDGSGDFKKTCFELDGVKLPTGLYVGFTSATGDLTDNHDVVSFKIWQLDSKTDAGQRHDMKPEVLNLAPKEAVKDKSSSGGGWGFITFLLILVIGGGVGFYYYQEREKASAKRFY</sequence>
<dbReference type="SUPFAM" id="SSF49899">
    <property type="entry name" value="Concanavalin A-like lectins/glucanases"/>
    <property type="match status" value="1"/>
</dbReference>
<dbReference type="Gene3D" id="2.60.120.200">
    <property type="match status" value="1"/>
</dbReference>
<comment type="subcellular location">
    <subcellularLocation>
        <location evidence="1">Membrane</location>
        <topology evidence="1">Single-pass type I membrane protein</topology>
    </subcellularLocation>
</comment>
<dbReference type="InterPro" id="IPR013320">
    <property type="entry name" value="ConA-like_dom_sf"/>
</dbReference>
<dbReference type="EMBL" id="OU015566">
    <property type="protein sequence ID" value="CAG5105153.1"/>
    <property type="molecule type" value="Genomic_DNA"/>
</dbReference>
<evidence type="ECO:0000259" key="8">
    <source>
        <dbReference type="PROSITE" id="PS51328"/>
    </source>
</evidence>
<feature type="signal peptide" evidence="7">
    <location>
        <begin position="1"/>
        <end position="16"/>
    </location>
</feature>
<feature type="chain" id="PRO_5045357612" evidence="7">
    <location>
        <begin position="17"/>
        <end position="312"/>
    </location>
</feature>
<evidence type="ECO:0000256" key="5">
    <source>
        <dbReference type="ARBA" id="ARBA00023136"/>
    </source>
</evidence>
<keyword evidence="2 6" id="KW-0812">Transmembrane</keyword>
<dbReference type="PANTHER" id="PTHR12223:SF45">
    <property type="entry name" value="RE50040P"/>
    <property type="match status" value="1"/>
</dbReference>
<evidence type="ECO:0000256" key="1">
    <source>
        <dbReference type="ARBA" id="ARBA00004479"/>
    </source>
</evidence>
<evidence type="ECO:0000256" key="6">
    <source>
        <dbReference type="SAM" id="Phobius"/>
    </source>
</evidence>
<keyword evidence="3 7" id="KW-0732">Signal</keyword>
<organism evidence="9 10">
    <name type="scientific">Oikopleura dioica</name>
    <name type="common">Tunicate</name>
    <dbReference type="NCBI Taxonomy" id="34765"/>
    <lineage>
        <taxon>Eukaryota</taxon>
        <taxon>Metazoa</taxon>
        <taxon>Chordata</taxon>
        <taxon>Tunicata</taxon>
        <taxon>Appendicularia</taxon>
        <taxon>Copelata</taxon>
        <taxon>Oikopleuridae</taxon>
        <taxon>Oikopleura</taxon>
    </lineage>
</organism>
<dbReference type="InterPro" id="IPR051136">
    <property type="entry name" value="Intracellular_Lectin-GPT"/>
</dbReference>
<evidence type="ECO:0000313" key="10">
    <source>
        <dbReference type="Proteomes" id="UP001158576"/>
    </source>
</evidence>
<evidence type="ECO:0000313" key="9">
    <source>
        <dbReference type="EMBL" id="CAG5105153.1"/>
    </source>
</evidence>
<feature type="transmembrane region" description="Helical" evidence="6">
    <location>
        <begin position="280"/>
        <end position="300"/>
    </location>
</feature>
<gene>
    <name evidence="9" type="ORF">OKIOD_LOCUS10646</name>
</gene>
<dbReference type="InterPro" id="IPR005052">
    <property type="entry name" value="Lectin_leg"/>
</dbReference>
<evidence type="ECO:0000256" key="4">
    <source>
        <dbReference type="ARBA" id="ARBA00022989"/>
    </source>
</evidence>
<keyword evidence="10" id="KW-1185">Reference proteome</keyword>
<keyword evidence="5 6" id="KW-0472">Membrane</keyword>
<evidence type="ECO:0000256" key="3">
    <source>
        <dbReference type="ARBA" id="ARBA00022729"/>
    </source>
</evidence>